<dbReference type="GO" id="GO:0004168">
    <property type="term" value="F:dolichol kinase activity"/>
    <property type="evidence" value="ECO:0007669"/>
    <property type="project" value="UniProtKB-EC"/>
</dbReference>
<dbReference type="InterPro" id="IPR032974">
    <property type="entry name" value="Polypren_kinase"/>
</dbReference>
<evidence type="ECO:0000313" key="13">
    <source>
        <dbReference type="Proteomes" id="UP000800041"/>
    </source>
</evidence>
<dbReference type="GO" id="GO:0005789">
    <property type="term" value="C:endoplasmic reticulum membrane"/>
    <property type="evidence" value="ECO:0007669"/>
    <property type="project" value="UniProtKB-SubCell"/>
</dbReference>
<keyword evidence="4" id="KW-0808">Transferase</keyword>
<evidence type="ECO:0000256" key="7">
    <source>
        <dbReference type="ARBA" id="ARBA00022824"/>
    </source>
</evidence>
<dbReference type="EMBL" id="ML977215">
    <property type="protein sequence ID" value="KAF1980888.1"/>
    <property type="molecule type" value="Genomic_DNA"/>
</dbReference>
<feature type="transmembrane region" description="Helical" evidence="11">
    <location>
        <begin position="818"/>
        <end position="837"/>
    </location>
</feature>
<feature type="compositionally biased region" description="Polar residues" evidence="10">
    <location>
        <begin position="541"/>
        <end position="550"/>
    </location>
</feature>
<evidence type="ECO:0000256" key="6">
    <source>
        <dbReference type="ARBA" id="ARBA00022777"/>
    </source>
</evidence>
<evidence type="ECO:0000256" key="5">
    <source>
        <dbReference type="ARBA" id="ARBA00022692"/>
    </source>
</evidence>
<dbReference type="GO" id="GO:0043048">
    <property type="term" value="P:dolichyl monophosphate biosynthetic process"/>
    <property type="evidence" value="ECO:0007669"/>
    <property type="project" value="TreeGrafter"/>
</dbReference>
<evidence type="ECO:0000256" key="9">
    <source>
        <dbReference type="ARBA" id="ARBA00023136"/>
    </source>
</evidence>
<feature type="region of interest" description="Disordered" evidence="10">
    <location>
        <begin position="538"/>
        <end position="559"/>
    </location>
</feature>
<feature type="transmembrane region" description="Helical" evidence="11">
    <location>
        <begin position="858"/>
        <end position="877"/>
    </location>
</feature>
<keyword evidence="9 11" id="KW-0472">Membrane</keyword>
<feature type="transmembrane region" description="Helical" evidence="11">
    <location>
        <begin position="680"/>
        <end position="704"/>
    </location>
</feature>
<evidence type="ECO:0000256" key="4">
    <source>
        <dbReference type="ARBA" id="ARBA00022679"/>
    </source>
</evidence>
<evidence type="ECO:0000256" key="1">
    <source>
        <dbReference type="ARBA" id="ARBA00004477"/>
    </source>
</evidence>
<dbReference type="PANTHER" id="PTHR13205:SF15">
    <property type="entry name" value="DOLICHOL KINASE"/>
    <property type="match status" value="1"/>
</dbReference>
<gene>
    <name evidence="12" type="ORF">K402DRAFT_467943</name>
</gene>
<feature type="region of interest" description="Disordered" evidence="10">
    <location>
        <begin position="466"/>
        <end position="487"/>
    </location>
</feature>
<evidence type="ECO:0000256" key="3">
    <source>
        <dbReference type="ARBA" id="ARBA00012132"/>
    </source>
</evidence>
<dbReference type="PANTHER" id="PTHR13205">
    <property type="entry name" value="TRANSMEMBRANE PROTEIN 15-RELATED"/>
    <property type="match status" value="1"/>
</dbReference>
<feature type="transmembrane region" description="Helical" evidence="11">
    <location>
        <begin position="586"/>
        <end position="606"/>
    </location>
</feature>
<dbReference type="EC" id="2.7.1.108" evidence="3"/>
<accession>A0A6G1GJI7</accession>
<keyword evidence="7" id="KW-0256">Endoplasmic reticulum</keyword>
<name>A0A6G1GJI7_9PEZI</name>
<evidence type="ECO:0000256" key="2">
    <source>
        <dbReference type="ARBA" id="ARBA00010794"/>
    </source>
</evidence>
<keyword evidence="5 11" id="KW-0812">Transmembrane</keyword>
<sequence length="959" mass="104573">MPPRAMAIDTDPPDPQESHVGSDEEPSIDGENLRKFSRSPHPYHLLSPSLYNTNNRRTEHLSRDNSSASSPSEQNTPRDDDDNSESYRGPKPRTPSESGTEADDEAYGNGLVKLLPPPPLKPRKGLRDGKDSILDGAVSPLLTPSMLDEDGRRFSQDYFKRRKAGKDSTASTDDEQRAARERFIRRRRAELTRRISEVLLVGAVGLVVVRRPEVWGEALRWRRAELFSHGITVASVFALYPLRLLWYSWWTRGTRSWPRLRVPASFDPAPLIYPTFLPVFCALSLSPSFPKALLPNIVLSLAALPPQLIPRGPDVGGMSALHWFVTLIPLIASENTAWPSKLFPPKPYAMRYLDGLSPETISSLYALHQALLPPLYYLTTTSLLPAELHLLSIALINLLFLSESPQTAILRALLWVGGVLLFVLCGHVLSWGVALARIPRWRLKRACRVIGAQKSFIDALSEGLSRKGSTRTKSPAVDSDADEDLHQVKSEPQALKIDVLSSLKSRMLPSDSAETKSAVEPSMKISLPENNGVLSRRRRNTLPNFGNTSPDLVPSLKTRPRRSKSSVAASFLSLTPFEANLRKYSYAAYVFSVIIAIILLPIRHLISIQALSNHDPFGWAIGYLFGNIQPLRFRIITANLSSFIPLPALRTLHMGTMTALPGGILPRARLQDLGAANTRLLICGYCLLILAAGLLTVTHLSAAVEVDTRRKVFHGMMVAMLLPTIPIDPCFIALALSLVLALFLLLDLVRASQLPPLSKPIAYFLTPYVDGRDLRGPVVVSHIFLLVGCAIPLWLSLAATKRAGESPWVGWDVETRDASMLAGVVCVGMGDAAASLVGRRFGRRKWPWAGGKSLEGSAAFAGAVVVGLVAAKAWLWGGGWEGGVGEGGGLNLGPRNAGDGVVRWRLLDPGALAWRVGDVMGRAAVAATGASFMEAVLTGGNDNVVVPVVLWLLVRGVGL</sequence>
<dbReference type="OrthoDB" id="377083at2759"/>
<feature type="transmembrane region" description="Helical" evidence="11">
    <location>
        <begin position="778"/>
        <end position="798"/>
    </location>
</feature>
<comment type="subcellular location">
    <subcellularLocation>
        <location evidence="1">Endoplasmic reticulum membrane</location>
        <topology evidence="1">Multi-pass membrane protein</topology>
    </subcellularLocation>
</comment>
<evidence type="ECO:0000256" key="8">
    <source>
        <dbReference type="ARBA" id="ARBA00022989"/>
    </source>
</evidence>
<evidence type="ECO:0000256" key="11">
    <source>
        <dbReference type="SAM" id="Phobius"/>
    </source>
</evidence>
<protein>
    <recommendedName>
        <fullName evidence="3">dolichol kinase</fullName>
        <ecNumber evidence="3">2.7.1.108</ecNumber>
    </recommendedName>
</protein>
<proteinExistence type="inferred from homology"/>
<reference evidence="12" key="1">
    <citation type="journal article" date="2020" name="Stud. Mycol.">
        <title>101 Dothideomycetes genomes: a test case for predicting lifestyles and emergence of pathogens.</title>
        <authorList>
            <person name="Haridas S."/>
            <person name="Albert R."/>
            <person name="Binder M."/>
            <person name="Bloem J."/>
            <person name="Labutti K."/>
            <person name="Salamov A."/>
            <person name="Andreopoulos B."/>
            <person name="Baker S."/>
            <person name="Barry K."/>
            <person name="Bills G."/>
            <person name="Bluhm B."/>
            <person name="Cannon C."/>
            <person name="Castanera R."/>
            <person name="Culley D."/>
            <person name="Daum C."/>
            <person name="Ezra D."/>
            <person name="Gonzalez J."/>
            <person name="Henrissat B."/>
            <person name="Kuo A."/>
            <person name="Liang C."/>
            <person name="Lipzen A."/>
            <person name="Lutzoni F."/>
            <person name="Magnuson J."/>
            <person name="Mondo S."/>
            <person name="Nolan M."/>
            <person name="Ohm R."/>
            <person name="Pangilinan J."/>
            <person name="Park H.-J."/>
            <person name="Ramirez L."/>
            <person name="Alfaro M."/>
            <person name="Sun H."/>
            <person name="Tritt A."/>
            <person name="Yoshinaga Y."/>
            <person name="Zwiers L.-H."/>
            <person name="Turgeon B."/>
            <person name="Goodwin S."/>
            <person name="Spatafora J."/>
            <person name="Crous P."/>
            <person name="Grigoriev I."/>
        </authorList>
    </citation>
    <scope>NUCLEOTIDE SEQUENCE</scope>
    <source>
        <strain evidence="12">CBS 113979</strain>
    </source>
</reference>
<dbReference type="Proteomes" id="UP000800041">
    <property type="component" value="Unassembled WGS sequence"/>
</dbReference>
<keyword evidence="6" id="KW-0418">Kinase</keyword>
<dbReference type="AlphaFoldDB" id="A0A6G1GJI7"/>
<evidence type="ECO:0000256" key="10">
    <source>
        <dbReference type="SAM" id="MobiDB-lite"/>
    </source>
</evidence>
<feature type="region of interest" description="Disordered" evidence="10">
    <location>
        <begin position="1"/>
        <end position="132"/>
    </location>
</feature>
<feature type="transmembrane region" description="Helical" evidence="11">
    <location>
        <begin position="412"/>
        <end position="436"/>
    </location>
</feature>
<comment type="similarity">
    <text evidence="2">Belongs to the polyprenol kinase family.</text>
</comment>
<feature type="compositionally biased region" description="Polar residues" evidence="10">
    <location>
        <begin position="64"/>
        <end position="75"/>
    </location>
</feature>
<organism evidence="12 13">
    <name type="scientific">Aulographum hederae CBS 113979</name>
    <dbReference type="NCBI Taxonomy" id="1176131"/>
    <lineage>
        <taxon>Eukaryota</taxon>
        <taxon>Fungi</taxon>
        <taxon>Dikarya</taxon>
        <taxon>Ascomycota</taxon>
        <taxon>Pezizomycotina</taxon>
        <taxon>Dothideomycetes</taxon>
        <taxon>Pleosporomycetidae</taxon>
        <taxon>Aulographales</taxon>
        <taxon>Aulographaceae</taxon>
    </lineage>
</organism>
<evidence type="ECO:0000313" key="12">
    <source>
        <dbReference type="EMBL" id="KAF1980888.1"/>
    </source>
</evidence>
<feature type="transmembrane region" description="Helical" evidence="11">
    <location>
        <begin position="724"/>
        <end position="749"/>
    </location>
</feature>
<keyword evidence="8 11" id="KW-1133">Transmembrane helix</keyword>
<keyword evidence="13" id="KW-1185">Reference proteome</keyword>